<keyword evidence="3" id="KW-1185">Reference proteome</keyword>
<proteinExistence type="predicted"/>
<evidence type="ECO:0000313" key="3">
    <source>
        <dbReference type="Proteomes" id="UP000653493"/>
    </source>
</evidence>
<organism evidence="2 3">
    <name type="scientific">Streptomyces griseoviridis</name>
    <dbReference type="NCBI Taxonomy" id="45398"/>
    <lineage>
        <taxon>Bacteria</taxon>
        <taxon>Bacillati</taxon>
        <taxon>Actinomycetota</taxon>
        <taxon>Actinomycetes</taxon>
        <taxon>Kitasatosporales</taxon>
        <taxon>Streptomycetaceae</taxon>
        <taxon>Streptomyces</taxon>
    </lineage>
</organism>
<reference evidence="2" key="1">
    <citation type="journal article" date="2014" name="Int. J. Syst. Evol. Microbiol.">
        <title>Complete genome sequence of Corynebacterium casei LMG S-19264T (=DSM 44701T), isolated from a smear-ripened cheese.</title>
        <authorList>
            <consortium name="US DOE Joint Genome Institute (JGI-PGF)"/>
            <person name="Walter F."/>
            <person name="Albersmeier A."/>
            <person name="Kalinowski J."/>
            <person name="Ruckert C."/>
        </authorList>
    </citation>
    <scope>NUCLEOTIDE SEQUENCE</scope>
    <source>
        <strain evidence="2">JCM 4234</strain>
    </source>
</reference>
<gene>
    <name evidence="2" type="ORF">GCM10010238_04740</name>
</gene>
<dbReference type="Proteomes" id="UP000653493">
    <property type="component" value="Unassembled WGS sequence"/>
</dbReference>
<reference evidence="2" key="2">
    <citation type="submission" date="2020-09" db="EMBL/GenBank/DDBJ databases">
        <authorList>
            <person name="Sun Q."/>
            <person name="Ohkuma M."/>
        </authorList>
    </citation>
    <scope>NUCLEOTIDE SEQUENCE</scope>
    <source>
        <strain evidence="2">JCM 4234</strain>
    </source>
</reference>
<dbReference type="EMBL" id="BMSL01000001">
    <property type="protein sequence ID" value="GGS19615.1"/>
    <property type="molecule type" value="Genomic_DNA"/>
</dbReference>
<protein>
    <submittedName>
        <fullName evidence="2">Uncharacterized protein</fullName>
    </submittedName>
</protein>
<feature type="region of interest" description="Disordered" evidence="1">
    <location>
        <begin position="1"/>
        <end position="26"/>
    </location>
</feature>
<accession>A0A918L8X1</accession>
<comment type="caution">
    <text evidence="2">The sequence shown here is derived from an EMBL/GenBank/DDBJ whole genome shotgun (WGS) entry which is preliminary data.</text>
</comment>
<evidence type="ECO:0000256" key="1">
    <source>
        <dbReference type="SAM" id="MobiDB-lite"/>
    </source>
</evidence>
<name>A0A918L8X1_STRGD</name>
<dbReference type="AlphaFoldDB" id="A0A918L8X1"/>
<evidence type="ECO:0000313" key="2">
    <source>
        <dbReference type="EMBL" id="GGS19615.1"/>
    </source>
</evidence>
<sequence length="83" mass="8656">MLDKEILSTGPDAARGGRVSGGRERYRATGPREYAAWTRRPAVLSGRAEAAGGGVGTEGEIVSVFEGDDTEMVSALSTRGART</sequence>